<dbReference type="InterPro" id="IPR036390">
    <property type="entry name" value="WH_DNA-bd_sf"/>
</dbReference>
<dbReference type="PROSITE" id="PS50250">
    <property type="entry name" value="PCI"/>
    <property type="match status" value="1"/>
</dbReference>
<dbReference type="GO" id="GO:0005198">
    <property type="term" value="F:structural molecule activity"/>
    <property type="evidence" value="ECO:0007669"/>
    <property type="project" value="EnsemblFungi"/>
</dbReference>
<dbReference type="OrthoDB" id="1093at2759"/>
<name>A0A197JJH4_9FUNG</name>
<dbReference type="InterPro" id="IPR040798">
    <property type="entry name" value="Rpn9_C"/>
</dbReference>
<dbReference type="STRING" id="1314771.A0A197JJH4"/>
<dbReference type="InterPro" id="IPR035298">
    <property type="entry name" value="PSMD13"/>
</dbReference>
<evidence type="ECO:0000256" key="1">
    <source>
        <dbReference type="ARBA" id="ARBA00006207"/>
    </source>
</evidence>
<dbReference type="GO" id="GO:0034515">
    <property type="term" value="C:proteasome storage granule"/>
    <property type="evidence" value="ECO:0007669"/>
    <property type="project" value="EnsemblFungi"/>
</dbReference>
<keyword evidence="2" id="KW-0647">Proteasome</keyword>
<dbReference type="Proteomes" id="UP000078512">
    <property type="component" value="Unassembled WGS sequence"/>
</dbReference>
<feature type="domain" description="PCI" evidence="3">
    <location>
        <begin position="176"/>
        <end position="343"/>
    </location>
</feature>
<evidence type="ECO:0000313" key="4">
    <source>
        <dbReference type="EMBL" id="OAQ25305.1"/>
    </source>
</evidence>
<evidence type="ECO:0000313" key="5">
    <source>
        <dbReference type="Proteomes" id="UP000078512"/>
    </source>
</evidence>
<dbReference type="PANTHER" id="PTHR10539:SF0">
    <property type="entry name" value="26S PROTEASOME NON-ATPASE REGULATORY SUBUNIT 13"/>
    <property type="match status" value="1"/>
</dbReference>
<dbReference type="EMBL" id="KV442080">
    <property type="protein sequence ID" value="OAQ25305.1"/>
    <property type="molecule type" value="Genomic_DNA"/>
</dbReference>
<evidence type="ECO:0000256" key="2">
    <source>
        <dbReference type="ARBA" id="ARBA00022942"/>
    </source>
</evidence>
<dbReference type="GO" id="GO:0008541">
    <property type="term" value="C:proteasome regulatory particle, lid subcomplex"/>
    <property type="evidence" value="ECO:0007669"/>
    <property type="project" value="EnsemblFungi"/>
</dbReference>
<accession>A0A197JJH4</accession>
<dbReference type="GO" id="GO:0043161">
    <property type="term" value="P:proteasome-mediated ubiquitin-dependent protein catabolic process"/>
    <property type="evidence" value="ECO:0007669"/>
    <property type="project" value="EnsemblFungi"/>
</dbReference>
<dbReference type="InterPro" id="IPR054179">
    <property type="entry name" value="PSD13_N"/>
</dbReference>
<dbReference type="PANTHER" id="PTHR10539">
    <property type="entry name" value="26S PROTEASOME NON-ATPASE REGULATORY SUBUNIT 13"/>
    <property type="match status" value="1"/>
</dbReference>
<dbReference type="Pfam" id="PF01399">
    <property type="entry name" value="PCI"/>
    <property type="match status" value="1"/>
</dbReference>
<dbReference type="Pfam" id="PF18261">
    <property type="entry name" value="Rpn9_C"/>
    <property type="match status" value="1"/>
</dbReference>
<dbReference type="Pfam" id="PF22037">
    <property type="entry name" value="PSD13_N"/>
    <property type="match status" value="1"/>
</dbReference>
<organism evidence="4 5">
    <name type="scientific">Linnemannia elongata AG-77</name>
    <dbReference type="NCBI Taxonomy" id="1314771"/>
    <lineage>
        <taxon>Eukaryota</taxon>
        <taxon>Fungi</taxon>
        <taxon>Fungi incertae sedis</taxon>
        <taxon>Mucoromycota</taxon>
        <taxon>Mortierellomycotina</taxon>
        <taxon>Mortierellomycetes</taxon>
        <taxon>Mortierellales</taxon>
        <taxon>Mortierellaceae</taxon>
        <taxon>Linnemannia</taxon>
    </lineage>
</organism>
<gene>
    <name evidence="4" type="ORF">K457DRAFT_141270</name>
</gene>
<dbReference type="InterPro" id="IPR000717">
    <property type="entry name" value="PCI_dom"/>
</dbReference>
<proteinExistence type="inferred from homology"/>
<sequence length="381" mass="43162">MEIDSDIPHFLASQKQQAPASLQNYYNTFEDLYERKLWHQLTLAVQEFVSKPESGPLQVGLYNNFISDWEAKMSQQKLVSLGVSAAKQIRDHKEAREFLKTLTEKVNKDESREAYVLAKMETTHFGLLLGDLDTTKKDLEECGKYLEGFDSVDPQINASFLRVSADYYKIKADYAKYYKNALLYLACVNIDDLSTAEKASRANDLALSALLGDSIYNFGELLMHPILESLVGTEREWLKNLLFAFNSGDIGKFEALAPHFAQENILQSNITALRQKICLMSLTETVFKRSSDNRSIPFGTISSETKLPLEEVEILVMKALSLGLIKGSIDQVDAVVRVHWVQPRVLDRNQIKGMQERLVAWNENVRKTALTMEAEAVDVYA</sequence>
<dbReference type="SUPFAM" id="SSF46785">
    <property type="entry name" value="Winged helix' DNA-binding domain"/>
    <property type="match status" value="1"/>
</dbReference>
<evidence type="ECO:0000259" key="3">
    <source>
        <dbReference type="PROSITE" id="PS50250"/>
    </source>
</evidence>
<dbReference type="GO" id="GO:0005634">
    <property type="term" value="C:nucleus"/>
    <property type="evidence" value="ECO:0007669"/>
    <property type="project" value="EnsemblFungi"/>
</dbReference>
<comment type="similarity">
    <text evidence="1">Belongs to the proteasome subunit S11 family.</text>
</comment>
<protein>
    <submittedName>
        <fullName evidence="4">PCI-domain-containing protein</fullName>
    </submittedName>
</protein>
<dbReference type="GO" id="GO:0005829">
    <property type="term" value="C:cytosol"/>
    <property type="evidence" value="ECO:0007669"/>
    <property type="project" value="EnsemblFungi"/>
</dbReference>
<dbReference type="AlphaFoldDB" id="A0A197JJH4"/>
<dbReference type="GO" id="GO:0043248">
    <property type="term" value="P:proteasome assembly"/>
    <property type="evidence" value="ECO:0007669"/>
    <property type="project" value="EnsemblFungi"/>
</dbReference>
<reference evidence="4 5" key="1">
    <citation type="submission" date="2016-05" db="EMBL/GenBank/DDBJ databases">
        <title>Genome sequencing reveals origins of a unique bacterial endosymbiosis in the earliest lineages of terrestrial Fungi.</title>
        <authorList>
            <consortium name="DOE Joint Genome Institute"/>
            <person name="Uehling J."/>
            <person name="Gryganskyi A."/>
            <person name="Hameed K."/>
            <person name="Tschaplinski T."/>
            <person name="Misztal P."/>
            <person name="Wu S."/>
            <person name="Desiro A."/>
            <person name="Vande Pol N."/>
            <person name="Du Z.-Y."/>
            <person name="Zienkiewicz A."/>
            <person name="Zienkiewicz K."/>
            <person name="Morin E."/>
            <person name="Tisserant E."/>
            <person name="Splivallo R."/>
            <person name="Hainaut M."/>
            <person name="Henrissat B."/>
            <person name="Ohm R."/>
            <person name="Kuo A."/>
            <person name="Yan J."/>
            <person name="Lipzen A."/>
            <person name="Nolan M."/>
            <person name="Labutti K."/>
            <person name="Barry K."/>
            <person name="Goldstein A."/>
            <person name="Labbe J."/>
            <person name="Schadt C."/>
            <person name="Tuskan G."/>
            <person name="Grigoriev I."/>
            <person name="Martin F."/>
            <person name="Vilgalys R."/>
            <person name="Bonito G."/>
        </authorList>
    </citation>
    <scope>NUCLEOTIDE SEQUENCE [LARGE SCALE GENOMIC DNA]</scope>
    <source>
        <strain evidence="4 5">AG-77</strain>
    </source>
</reference>
<dbReference type="SMART" id="SM00088">
    <property type="entry name" value="PINT"/>
    <property type="match status" value="1"/>
</dbReference>
<keyword evidence="5" id="KW-1185">Reference proteome</keyword>